<dbReference type="SUPFAM" id="SSF46785">
    <property type="entry name" value="Winged helix' DNA-binding domain"/>
    <property type="match status" value="1"/>
</dbReference>
<organism evidence="5 6">
    <name type="scientific">Streptococcus sanguinis</name>
    <dbReference type="NCBI Taxonomy" id="1305"/>
    <lineage>
        <taxon>Bacteria</taxon>
        <taxon>Bacillati</taxon>
        <taxon>Bacillota</taxon>
        <taxon>Bacilli</taxon>
        <taxon>Lactobacillales</taxon>
        <taxon>Streptococcaceae</taxon>
        <taxon>Streptococcus</taxon>
    </lineage>
</organism>
<accession>A0A0B7GTG8</accession>
<name>A0A0B7GTG8_STRSA</name>
<dbReference type="InterPro" id="IPR050313">
    <property type="entry name" value="Carb_Metab_HTH_regulators"/>
</dbReference>
<keyword evidence="1" id="KW-0805">Transcription regulation</keyword>
<reference evidence="5 6" key="1">
    <citation type="submission" date="2015-01" db="EMBL/GenBank/DDBJ databases">
        <authorList>
            <person name="Pelicic Vladimir"/>
        </authorList>
    </citation>
    <scope>NUCLEOTIDE SEQUENCE [LARGE SCALE GENOMIC DNA]</scope>
    <source>
        <strain evidence="5 6">2908</strain>
    </source>
</reference>
<dbReference type="EMBL" id="CDMW01000001">
    <property type="protein sequence ID" value="CEL91518.1"/>
    <property type="molecule type" value="Genomic_DNA"/>
</dbReference>
<evidence type="ECO:0000259" key="4">
    <source>
        <dbReference type="PROSITE" id="PS51000"/>
    </source>
</evidence>
<dbReference type="PRINTS" id="PR00037">
    <property type="entry name" value="HTHLACR"/>
</dbReference>
<sequence length="248" mass="28555">MYQEQRLTEILELLAEKKQLSAKDMIEHFQVSKDTIRRDFSILSERRLVQRTHGGIIPLDTSRQIPSFNDRINQLSQEKKAIAQKAHDFLKAGQIAFFDVSTIVLHLAQRIKEPMTIYSHSLDNAIMLSTQDKVDFHLLGGKFYPKNRFYYALNEAELLEQISFDIAFIGAASVSDGLVSFEDEADAHLKKLALKHAKIKVLLAEQDKWQKESNYILAPVSDFDYWITDQKPSPEVQEKLGDKVKIIY</sequence>
<dbReference type="GO" id="GO:0003700">
    <property type="term" value="F:DNA-binding transcription factor activity"/>
    <property type="evidence" value="ECO:0007669"/>
    <property type="project" value="InterPro"/>
</dbReference>
<dbReference type="PROSITE" id="PS51000">
    <property type="entry name" value="HTH_DEOR_2"/>
    <property type="match status" value="1"/>
</dbReference>
<dbReference type="InterPro" id="IPR036390">
    <property type="entry name" value="WH_DNA-bd_sf"/>
</dbReference>
<dbReference type="InterPro" id="IPR036388">
    <property type="entry name" value="WH-like_DNA-bd_sf"/>
</dbReference>
<dbReference type="InterPro" id="IPR014036">
    <property type="entry name" value="DeoR-like_C"/>
</dbReference>
<dbReference type="InterPro" id="IPR001034">
    <property type="entry name" value="DeoR_HTH"/>
</dbReference>
<dbReference type="Pfam" id="PF00455">
    <property type="entry name" value="DeoRC"/>
    <property type="match status" value="1"/>
</dbReference>
<dbReference type="Gene3D" id="1.10.10.10">
    <property type="entry name" value="Winged helix-like DNA-binding domain superfamily/Winged helix DNA-binding domain"/>
    <property type="match status" value="1"/>
</dbReference>
<dbReference type="AlphaFoldDB" id="A0A0B7GTG8"/>
<protein>
    <submittedName>
        <fullName evidence="5">HTH-type transcriptional regulator</fullName>
    </submittedName>
</protein>
<dbReference type="SMART" id="SM01134">
    <property type="entry name" value="DeoRC"/>
    <property type="match status" value="1"/>
</dbReference>
<dbReference type="PROSITE" id="PS00894">
    <property type="entry name" value="HTH_DEOR_1"/>
    <property type="match status" value="1"/>
</dbReference>
<evidence type="ECO:0000256" key="3">
    <source>
        <dbReference type="ARBA" id="ARBA00023163"/>
    </source>
</evidence>
<evidence type="ECO:0000313" key="5">
    <source>
        <dbReference type="EMBL" id="CEL91518.1"/>
    </source>
</evidence>
<proteinExistence type="predicted"/>
<evidence type="ECO:0000313" key="6">
    <source>
        <dbReference type="Proteomes" id="UP000183504"/>
    </source>
</evidence>
<dbReference type="SMART" id="SM00420">
    <property type="entry name" value="HTH_DEOR"/>
    <property type="match status" value="1"/>
</dbReference>
<dbReference type="SUPFAM" id="SSF100950">
    <property type="entry name" value="NagB/RpiA/CoA transferase-like"/>
    <property type="match status" value="1"/>
</dbReference>
<keyword evidence="3" id="KW-0804">Transcription</keyword>
<dbReference type="RefSeq" id="WP_072074849.1">
    <property type="nucleotide sequence ID" value="NZ_CDMW01000001.1"/>
</dbReference>
<dbReference type="GO" id="GO:0003677">
    <property type="term" value="F:DNA binding"/>
    <property type="evidence" value="ECO:0007669"/>
    <property type="project" value="UniProtKB-KW"/>
</dbReference>
<dbReference type="InterPro" id="IPR018356">
    <property type="entry name" value="Tscrpt_reg_HTH_DeoR_CS"/>
</dbReference>
<evidence type="ECO:0000256" key="1">
    <source>
        <dbReference type="ARBA" id="ARBA00023015"/>
    </source>
</evidence>
<dbReference type="PANTHER" id="PTHR30363:SF51">
    <property type="entry name" value="HTH-TYPE TRANSCRIPTIONAL REPRESSOR GLCR"/>
    <property type="match status" value="1"/>
</dbReference>
<dbReference type="Proteomes" id="UP000183504">
    <property type="component" value="Unassembled WGS sequence"/>
</dbReference>
<dbReference type="Gene3D" id="3.40.50.1360">
    <property type="match status" value="1"/>
</dbReference>
<dbReference type="PANTHER" id="PTHR30363">
    <property type="entry name" value="HTH-TYPE TRANSCRIPTIONAL REGULATOR SRLR-RELATED"/>
    <property type="match status" value="1"/>
</dbReference>
<keyword evidence="2" id="KW-0238">DNA-binding</keyword>
<evidence type="ECO:0000256" key="2">
    <source>
        <dbReference type="ARBA" id="ARBA00023125"/>
    </source>
</evidence>
<dbReference type="Pfam" id="PF08220">
    <property type="entry name" value="HTH_DeoR"/>
    <property type="match status" value="1"/>
</dbReference>
<feature type="domain" description="HTH deoR-type" evidence="4">
    <location>
        <begin position="3"/>
        <end position="58"/>
    </location>
</feature>
<dbReference type="InterPro" id="IPR037171">
    <property type="entry name" value="NagB/RpiA_transferase-like"/>
</dbReference>
<gene>
    <name evidence="5" type="ORF">SSV_2251</name>
</gene>